<gene>
    <name evidence="1" type="ORF">QO010_002399</name>
</gene>
<evidence type="ECO:0000313" key="1">
    <source>
        <dbReference type="EMBL" id="MDQ0464615.1"/>
    </source>
</evidence>
<dbReference type="SUPFAM" id="SSF53335">
    <property type="entry name" value="S-adenosyl-L-methionine-dependent methyltransferases"/>
    <property type="match status" value="1"/>
</dbReference>
<dbReference type="InterPro" id="IPR029063">
    <property type="entry name" value="SAM-dependent_MTases_sf"/>
</dbReference>
<sequence length="357" mass="38528">MSTILVFPAGLPDALRFRAEAEARGDTVIGASSLAFDAAQSSYANWDFLPFVHDEAFPPALKEVVARRHIDAIYAPHEVVAGRLADIMAESAPGARLIEASPMRDKERAYRDLRQAAERQRTEDWFAASPLPAKPRLSPVQAAGLTRLVDTIPGMCDGDKIASVCEIMRHAPAGDIVEIGSWWGRSAALFNWLGRHYGVGSMLCVDPWSSAELPQGVAVLDRASAAMDTDEALAIFQMNLSPLARGDLNYIRARSTDGAADYGPGLVVDTPAFGHVEYAGQIAVLHIDGNHAYDSVAADAAAWIGHMKPGGWIIFDDYVWAFGDGPRRVGDAFLASDADRIAFSFVMGTALFVQLRA</sequence>
<dbReference type="Proteomes" id="UP001228905">
    <property type="component" value="Unassembled WGS sequence"/>
</dbReference>
<keyword evidence="2" id="KW-1185">Reference proteome</keyword>
<accession>A0ABU0IRH9</accession>
<evidence type="ECO:0008006" key="3">
    <source>
        <dbReference type="Google" id="ProtNLM"/>
    </source>
</evidence>
<organism evidence="1 2">
    <name type="scientific">Caulobacter ginsengisoli</name>
    <dbReference type="NCBI Taxonomy" id="400775"/>
    <lineage>
        <taxon>Bacteria</taxon>
        <taxon>Pseudomonadati</taxon>
        <taxon>Pseudomonadota</taxon>
        <taxon>Alphaproteobacteria</taxon>
        <taxon>Caulobacterales</taxon>
        <taxon>Caulobacteraceae</taxon>
        <taxon>Caulobacter</taxon>
    </lineage>
</organism>
<evidence type="ECO:0000313" key="2">
    <source>
        <dbReference type="Proteomes" id="UP001228905"/>
    </source>
</evidence>
<comment type="caution">
    <text evidence="1">The sequence shown here is derived from an EMBL/GenBank/DDBJ whole genome shotgun (WGS) entry which is preliminary data.</text>
</comment>
<name>A0ABU0IRH9_9CAUL</name>
<dbReference type="Gene3D" id="3.40.50.150">
    <property type="entry name" value="Vaccinia Virus protein VP39"/>
    <property type="match status" value="1"/>
</dbReference>
<protein>
    <recommendedName>
        <fullName evidence="3">Class I SAM-dependent methyltransferase</fullName>
    </recommendedName>
</protein>
<dbReference type="RefSeq" id="WP_307349419.1">
    <property type="nucleotide sequence ID" value="NZ_JAUSVS010000004.1"/>
</dbReference>
<reference evidence="1 2" key="1">
    <citation type="submission" date="2023-07" db="EMBL/GenBank/DDBJ databases">
        <title>Genomic Encyclopedia of Type Strains, Phase IV (KMG-IV): sequencing the most valuable type-strain genomes for metagenomic binning, comparative biology and taxonomic classification.</title>
        <authorList>
            <person name="Goeker M."/>
        </authorList>
    </citation>
    <scope>NUCLEOTIDE SEQUENCE [LARGE SCALE GENOMIC DNA]</scope>
    <source>
        <strain evidence="1 2">DSM 18695</strain>
    </source>
</reference>
<dbReference type="EMBL" id="JAUSVS010000004">
    <property type="protein sequence ID" value="MDQ0464615.1"/>
    <property type="molecule type" value="Genomic_DNA"/>
</dbReference>
<proteinExistence type="predicted"/>
<dbReference type="Pfam" id="PF13578">
    <property type="entry name" value="Methyltransf_24"/>
    <property type="match status" value="1"/>
</dbReference>